<name>A0ABV5CUZ6_9ACTN</name>
<comment type="subcellular location">
    <subcellularLocation>
        <location evidence="1">Cell membrane</location>
        <topology evidence="1">Multi-pass membrane protein</topology>
    </subcellularLocation>
</comment>
<keyword evidence="6 8" id="KW-0472">Membrane</keyword>
<gene>
    <name evidence="10" type="ORF">AAFH96_15890</name>
</gene>
<dbReference type="InterPro" id="IPR036259">
    <property type="entry name" value="MFS_trans_sf"/>
</dbReference>
<dbReference type="Gene3D" id="1.20.1250.20">
    <property type="entry name" value="MFS general substrate transporter like domains"/>
    <property type="match status" value="1"/>
</dbReference>
<dbReference type="Proteomes" id="UP001582793">
    <property type="component" value="Unassembled WGS sequence"/>
</dbReference>
<dbReference type="PROSITE" id="PS50850">
    <property type="entry name" value="MFS"/>
    <property type="match status" value="1"/>
</dbReference>
<accession>A0ABV5CUZ6</accession>
<feature type="transmembrane region" description="Helical" evidence="8">
    <location>
        <begin position="102"/>
        <end position="123"/>
    </location>
</feature>
<evidence type="ECO:0000256" key="3">
    <source>
        <dbReference type="ARBA" id="ARBA00022475"/>
    </source>
</evidence>
<dbReference type="PANTHER" id="PTHR43266">
    <property type="entry name" value="MACROLIDE-EFFLUX PROTEIN"/>
    <property type="match status" value="1"/>
</dbReference>
<evidence type="ECO:0000256" key="1">
    <source>
        <dbReference type="ARBA" id="ARBA00004651"/>
    </source>
</evidence>
<feature type="region of interest" description="Disordered" evidence="7">
    <location>
        <begin position="429"/>
        <end position="471"/>
    </location>
</feature>
<keyword evidence="5 8" id="KW-1133">Transmembrane helix</keyword>
<keyword evidence="4 8" id="KW-0812">Transmembrane</keyword>
<dbReference type="Pfam" id="PF07690">
    <property type="entry name" value="MFS_1"/>
    <property type="match status" value="1"/>
</dbReference>
<feature type="domain" description="Major facilitator superfamily (MFS) profile" evidence="9">
    <location>
        <begin position="1"/>
        <end position="196"/>
    </location>
</feature>
<protein>
    <submittedName>
        <fullName evidence="10">MFS transporter</fullName>
    </submittedName>
</protein>
<evidence type="ECO:0000256" key="5">
    <source>
        <dbReference type="ARBA" id="ARBA00022989"/>
    </source>
</evidence>
<keyword evidence="3" id="KW-1003">Cell membrane</keyword>
<feature type="transmembrane region" description="Helical" evidence="8">
    <location>
        <begin position="310"/>
        <end position="327"/>
    </location>
</feature>
<feature type="transmembrane region" description="Helical" evidence="8">
    <location>
        <begin position="398"/>
        <end position="421"/>
    </location>
</feature>
<dbReference type="CDD" id="cd06173">
    <property type="entry name" value="MFS_MefA_like"/>
    <property type="match status" value="1"/>
</dbReference>
<organism evidence="10 11">
    <name type="scientific">Polymorphospora lycopeni</name>
    <dbReference type="NCBI Taxonomy" id="3140240"/>
    <lineage>
        <taxon>Bacteria</taxon>
        <taxon>Bacillati</taxon>
        <taxon>Actinomycetota</taxon>
        <taxon>Actinomycetes</taxon>
        <taxon>Micromonosporales</taxon>
        <taxon>Micromonosporaceae</taxon>
        <taxon>Polymorphospora</taxon>
    </lineage>
</organism>
<keyword evidence="2" id="KW-0813">Transport</keyword>
<feature type="transmembrane region" description="Helical" evidence="8">
    <location>
        <begin position="177"/>
        <end position="197"/>
    </location>
</feature>
<dbReference type="InterPro" id="IPR020846">
    <property type="entry name" value="MFS_dom"/>
</dbReference>
<comment type="caution">
    <text evidence="10">The sequence shown here is derived from an EMBL/GenBank/DDBJ whole genome shotgun (WGS) entry which is preliminary data.</text>
</comment>
<dbReference type="PANTHER" id="PTHR43266:SF2">
    <property type="entry name" value="MAJOR FACILITATOR SUPERFAMILY (MFS) PROFILE DOMAIN-CONTAINING PROTEIN"/>
    <property type="match status" value="1"/>
</dbReference>
<feature type="transmembrane region" description="Helical" evidence="8">
    <location>
        <begin position="144"/>
        <end position="165"/>
    </location>
</feature>
<evidence type="ECO:0000256" key="8">
    <source>
        <dbReference type="SAM" id="Phobius"/>
    </source>
</evidence>
<feature type="transmembrane region" description="Helical" evidence="8">
    <location>
        <begin position="75"/>
        <end position="96"/>
    </location>
</feature>
<evidence type="ECO:0000256" key="2">
    <source>
        <dbReference type="ARBA" id="ARBA00022448"/>
    </source>
</evidence>
<evidence type="ECO:0000313" key="11">
    <source>
        <dbReference type="Proteomes" id="UP001582793"/>
    </source>
</evidence>
<dbReference type="RefSeq" id="WP_375734693.1">
    <property type="nucleotide sequence ID" value="NZ_JBCGDC010000040.1"/>
</dbReference>
<dbReference type="EMBL" id="JBCGDC010000040">
    <property type="protein sequence ID" value="MFB6394578.1"/>
    <property type="molecule type" value="Genomic_DNA"/>
</dbReference>
<feature type="transmembrane region" description="Helical" evidence="8">
    <location>
        <begin position="348"/>
        <end position="370"/>
    </location>
</feature>
<evidence type="ECO:0000256" key="6">
    <source>
        <dbReference type="ARBA" id="ARBA00023136"/>
    </source>
</evidence>
<feature type="compositionally biased region" description="Low complexity" evidence="7">
    <location>
        <begin position="443"/>
        <end position="453"/>
    </location>
</feature>
<sequence length="471" mass="48887">MTIRPTGMAAFSTLWTGQLLSGMGTRMTQFALSIWVWKQTGSTTALAVMTFLAYGATVAASPFAGALIDRWRRRVSLAASDAASLVVTVGVLLLFWSGSVEVWHLFLANAVTGAFLAFQGPAYTSTITLLVPKQGFPRANAMMALSRSVPGVFAPVVAAALMALVDIETVLLIDVVSYGFALVAVMLVMLPAPAAAGDGKKRRSIWRDAGYGFGFIRRHPGLLALQGAGLSIGVLAAMGWIVLTPLIMISSGDDEVQVGIVNSVGAIGGILGGIVVTAIKPPARKIPVMFAAIISFAVFGRILLGLGDSLVMWSIGWFCAWLCIPVIEAYSQSIWQERVSQEVQGRVFAARQAISQLALPVAMVITGPLVDDVFEPSMMPDGALAGIFGSLVGTGPGAGMSLIMLLSGVVGVLVGLSGFVFRRLRALDDSPSASDDPGGESGGPTADPAGGPDEPAREPGKPAVGRAGRSG</sequence>
<evidence type="ECO:0000256" key="7">
    <source>
        <dbReference type="SAM" id="MobiDB-lite"/>
    </source>
</evidence>
<proteinExistence type="predicted"/>
<feature type="transmembrane region" description="Helical" evidence="8">
    <location>
        <begin position="286"/>
        <end position="304"/>
    </location>
</feature>
<feature type="transmembrane region" description="Helical" evidence="8">
    <location>
        <begin position="260"/>
        <end position="279"/>
    </location>
</feature>
<keyword evidence="11" id="KW-1185">Reference proteome</keyword>
<dbReference type="InterPro" id="IPR011701">
    <property type="entry name" value="MFS"/>
</dbReference>
<feature type="transmembrane region" description="Helical" evidence="8">
    <location>
        <begin position="43"/>
        <end position="68"/>
    </location>
</feature>
<evidence type="ECO:0000256" key="4">
    <source>
        <dbReference type="ARBA" id="ARBA00022692"/>
    </source>
</evidence>
<feature type="transmembrane region" description="Helical" evidence="8">
    <location>
        <begin position="222"/>
        <end position="248"/>
    </location>
</feature>
<reference evidence="10 11" key="1">
    <citation type="submission" date="2024-04" db="EMBL/GenBank/DDBJ databases">
        <title>Polymorphospora sp. isolated from Baiyangdian Lake in Xiong'an New Area.</title>
        <authorList>
            <person name="Zhang X."/>
            <person name="Liu J."/>
        </authorList>
    </citation>
    <scope>NUCLEOTIDE SEQUENCE [LARGE SCALE GENOMIC DNA]</scope>
    <source>
        <strain evidence="10 11">2-325</strain>
    </source>
</reference>
<dbReference type="SUPFAM" id="SSF103473">
    <property type="entry name" value="MFS general substrate transporter"/>
    <property type="match status" value="1"/>
</dbReference>
<evidence type="ECO:0000259" key="9">
    <source>
        <dbReference type="PROSITE" id="PS50850"/>
    </source>
</evidence>
<evidence type="ECO:0000313" key="10">
    <source>
        <dbReference type="EMBL" id="MFB6394578.1"/>
    </source>
</evidence>